<dbReference type="EMBL" id="RAWE01000119">
    <property type="protein sequence ID" value="RKG99199.1"/>
    <property type="molecule type" value="Genomic_DNA"/>
</dbReference>
<keyword evidence="2" id="KW-0812">Transmembrane</keyword>
<dbReference type="OrthoDB" id="5479390at2"/>
<keyword evidence="2" id="KW-1133">Transmembrane helix</keyword>
<reference evidence="4" key="1">
    <citation type="submission" date="2018-09" db="EMBL/GenBank/DDBJ databases">
        <authorList>
            <person name="Livingstone P.G."/>
            <person name="Whitworth D.E."/>
        </authorList>
    </citation>
    <scope>NUCLEOTIDE SEQUENCE [LARGE SCALE GENOMIC DNA]</scope>
    <source>
        <strain evidence="4">CA043D</strain>
    </source>
</reference>
<feature type="compositionally biased region" description="Pro residues" evidence="1">
    <location>
        <begin position="800"/>
        <end position="817"/>
    </location>
</feature>
<keyword evidence="4" id="KW-1185">Reference proteome</keyword>
<feature type="transmembrane region" description="Helical" evidence="2">
    <location>
        <begin position="222"/>
        <end position="248"/>
    </location>
</feature>
<feature type="region of interest" description="Disordered" evidence="1">
    <location>
        <begin position="877"/>
        <end position="902"/>
    </location>
</feature>
<evidence type="ECO:0000313" key="4">
    <source>
        <dbReference type="Proteomes" id="UP000268313"/>
    </source>
</evidence>
<feature type="transmembrane region" description="Helical" evidence="2">
    <location>
        <begin position="625"/>
        <end position="644"/>
    </location>
</feature>
<gene>
    <name evidence="3" type="ORF">D7X32_27105</name>
</gene>
<feature type="compositionally biased region" description="Low complexity" evidence="1">
    <location>
        <begin position="790"/>
        <end position="799"/>
    </location>
</feature>
<comment type="caution">
    <text evidence="3">The sequence shown here is derived from an EMBL/GenBank/DDBJ whole genome shotgun (WGS) entry which is preliminary data.</text>
</comment>
<proteinExistence type="predicted"/>
<protein>
    <submittedName>
        <fullName evidence="3">Uncharacterized protein</fullName>
    </submittedName>
</protein>
<evidence type="ECO:0000256" key="1">
    <source>
        <dbReference type="SAM" id="MobiDB-lite"/>
    </source>
</evidence>
<feature type="region of interest" description="Disordered" evidence="1">
    <location>
        <begin position="784"/>
        <end position="825"/>
    </location>
</feature>
<evidence type="ECO:0000256" key="2">
    <source>
        <dbReference type="SAM" id="Phobius"/>
    </source>
</evidence>
<dbReference type="AlphaFoldDB" id="A0A3A8JTW1"/>
<evidence type="ECO:0000313" key="3">
    <source>
        <dbReference type="EMBL" id="RKG99199.1"/>
    </source>
</evidence>
<feature type="transmembrane region" description="Helical" evidence="2">
    <location>
        <begin position="665"/>
        <end position="684"/>
    </location>
</feature>
<dbReference type="RefSeq" id="WP_120605469.1">
    <property type="nucleotide sequence ID" value="NZ_RAWE01000119.1"/>
</dbReference>
<keyword evidence="2" id="KW-0472">Membrane</keyword>
<organism evidence="3 4">
    <name type="scientific">Corallococcus carmarthensis</name>
    <dbReference type="NCBI Taxonomy" id="2316728"/>
    <lineage>
        <taxon>Bacteria</taxon>
        <taxon>Pseudomonadati</taxon>
        <taxon>Myxococcota</taxon>
        <taxon>Myxococcia</taxon>
        <taxon>Myxococcales</taxon>
        <taxon>Cystobacterineae</taxon>
        <taxon>Myxococcaceae</taxon>
        <taxon>Corallococcus</taxon>
    </lineage>
</organism>
<sequence>MALKVGDLYITVTASIGEAVANLGKVVKHAEKVAKQVKEATEPIGNIGAVVAAGIAAAVAAAAESNAAMKEQTEHIKALLITLAAELGDLFAPLVKKIAHIIEQVVAKLQSLSPATKRGVANMAAWVAGVGLGIGAVGKLAGAMEGLFKGFGVFLGMSKDVLSVFTHLGVGAGKALQSLQTLAQVDIGKALAGMKSGVGGLGSAVADFTSSVPSLLGSVGRMAMSFAAAAIPILAVVAALAGIALLVGSVYKSWGDIKYLAKEAWSTMSQSISEMMAGLSDLGMKLANIFRLAFSAVAGTIEAMVDRSLDFVAFLVAGAARTLRPIAEAAQMRGVAGVLKPMEGLTGKQLKQDIKDALGAISNASFAGLDKATSEFTKGAEALATKAADGAKAAADAVKDTVGFGVQHSISGIQDLVAAVLNSKTVEEWKGKMEELKSLLGSLFDGNLTATLRTGAGDENGIEVSAAGHKGTERFAERLRGGLGSPTMDGYAKMIEENAKALAEATRKAAEDAAAAAKAAKESLLNGFLAQLGEMGTLINRAREGATAGGWWGAILAVIGELIMGSDQMAEAIDVLNGVIGSLKDLFGAAASGLDTIGGAIGYLANVLTEVLQPTMEAMGQAMEAIAPIIVLVGVVLQMLAPAIQAIGKASAWLLENVLKGLFQVLRYVGIAILWFIKGLGSAWNGIVSAIQAVFRALGDISIFGAHPLGFLRGWANSMEGAKVNTESLARSIQELEGLTWDAAMAKARETAEVLKNRDALEDVNEALSNVPDLWKVALRRFDVQDEQDGPNTSTGTPRSPTPGGPSSPATPAPEVLPPVSRGDSGAPGLFPWLQDLVDRVQGGSNAAGTASAAAMPPVQYNITGYDITDAMAQARKDYEDRQRRASLRSYGTSAAVGPRYA</sequence>
<feature type="transmembrane region" description="Helical" evidence="2">
    <location>
        <begin position="586"/>
        <end position="605"/>
    </location>
</feature>
<accession>A0A3A8JTW1</accession>
<dbReference type="Proteomes" id="UP000268313">
    <property type="component" value="Unassembled WGS sequence"/>
</dbReference>
<name>A0A3A8JTW1_9BACT</name>